<gene>
    <name evidence="2" type="ORF">SEVIR_8G048801v2</name>
</gene>
<feature type="signal peptide" evidence="1">
    <location>
        <begin position="1"/>
        <end position="15"/>
    </location>
</feature>
<evidence type="ECO:0000256" key="1">
    <source>
        <dbReference type="SAM" id="SignalP"/>
    </source>
</evidence>
<name>A0A4U6TPQ4_SETVI</name>
<evidence type="ECO:0000313" key="2">
    <source>
        <dbReference type="EMBL" id="TKV99506.1"/>
    </source>
</evidence>
<keyword evidence="1" id="KW-0732">Signal</keyword>
<reference evidence="2" key="1">
    <citation type="submission" date="2019-03" db="EMBL/GenBank/DDBJ databases">
        <title>WGS assembly of Setaria viridis.</title>
        <authorList>
            <person name="Huang P."/>
            <person name="Jenkins J."/>
            <person name="Grimwood J."/>
            <person name="Barry K."/>
            <person name="Healey A."/>
            <person name="Mamidi S."/>
            <person name="Sreedasyam A."/>
            <person name="Shu S."/>
            <person name="Feldman M."/>
            <person name="Wu J."/>
            <person name="Yu Y."/>
            <person name="Chen C."/>
            <person name="Johnson J."/>
            <person name="Rokhsar D."/>
            <person name="Baxter I."/>
            <person name="Schmutz J."/>
            <person name="Brutnell T."/>
            <person name="Kellogg E."/>
        </authorList>
    </citation>
    <scope>NUCLEOTIDE SEQUENCE [LARGE SCALE GENOMIC DNA]</scope>
</reference>
<accession>A0A4U6TPQ4</accession>
<proteinExistence type="predicted"/>
<dbReference type="Gramene" id="TKV99506">
    <property type="protein sequence ID" value="TKV99506"/>
    <property type="gene ID" value="SEVIR_8G048801v2"/>
</dbReference>
<evidence type="ECO:0000313" key="3">
    <source>
        <dbReference type="Proteomes" id="UP000298652"/>
    </source>
</evidence>
<organism evidence="2 3">
    <name type="scientific">Setaria viridis</name>
    <name type="common">Green bristlegrass</name>
    <name type="synonym">Setaria italica subsp. viridis</name>
    <dbReference type="NCBI Taxonomy" id="4556"/>
    <lineage>
        <taxon>Eukaryota</taxon>
        <taxon>Viridiplantae</taxon>
        <taxon>Streptophyta</taxon>
        <taxon>Embryophyta</taxon>
        <taxon>Tracheophyta</taxon>
        <taxon>Spermatophyta</taxon>
        <taxon>Magnoliopsida</taxon>
        <taxon>Liliopsida</taxon>
        <taxon>Poales</taxon>
        <taxon>Poaceae</taxon>
        <taxon>PACMAD clade</taxon>
        <taxon>Panicoideae</taxon>
        <taxon>Panicodae</taxon>
        <taxon>Paniceae</taxon>
        <taxon>Cenchrinae</taxon>
        <taxon>Setaria</taxon>
    </lineage>
</organism>
<dbReference type="Proteomes" id="UP000298652">
    <property type="component" value="Chromosome 8"/>
</dbReference>
<dbReference type="EMBL" id="CM016559">
    <property type="protein sequence ID" value="TKV99506.1"/>
    <property type="molecule type" value="Genomic_DNA"/>
</dbReference>
<protein>
    <submittedName>
        <fullName evidence="2">Uncharacterized protein</fullName>
    </submittedName>
</protein>
<sequence>MSCTILILLHSLVNSESCVLDEMATTFNRLIVRL</sequence>
<dbReference type="AlphaFoldDB" id="A0A4U6TPQ4"/>
<keyword evidence="3" id="KW-1185">Reference proteome</keyword>
<feature type="chain" id="PRO_5020775225" evidence="1">
    <location>
        <begin position="16"/>
        <end position="34"/>
    </location>
</feature>